<keyword evidence="3" id="KW-1185">Reference proteome</keyword>
<dbReference type="EMBL" id="BBVC01000023">
    <property type="protein sequence ID" value="GAO98067.1"/>
    <property type="molecule type" value="Genomic_DNA"/>
</dbReference>
<protein>
    <submittedName>
        <fullName evidence="2">Uncharacterized protein</fullName>
    </submittedName>
</protein>
<dbReference type="Proteomes" id="UP000036771">
    <property type="component" value="Unassembled WGS sequence"/>
</dbReference>
<evidence type="ECO:0000313" key="2">
    <source>
        <dbReference type="EMBL" id="GAO98067.1"/>
    </source>
</evidence>
<feature type="chain" id="PRO_5005512693" evidence="1">
    <location>
        <begin position="24"/>
        <end position="126"/>
    </location>
</feature>
<dbReference type="AlphaFoldDB" id="A0A0K8MC62"/>
<feature type="signal peptide" evidence="1">
    <location>
        <begin position="1"/>
        <end position="23"/>
    </location>
</feature>
<gene>
    <name evidence="2" type="ORF">Cva_00710</name>
</gene>
<dbReference type="OrthoDB" id="9766983at2"/>
<evidence type="ECO:0000313" key="3">
    <source>
        <dbReference type="Proteomes" id="UP000036771"/>
    </source>
</evidence>
<accession>A0A0K8MC62</accession>
<comment type="caution">
    <text evidence="2">The sequence shown here is derived from an EMBL/GenBank/DDBJ whole genome shotgun (WGS) entry which is preliminary data.</text>
</comment>
<keyword evidence="1" id="KW-0732">Signal</keyword>
<reference evidence="2 3" key="1">
    <citation type="submission" date="2015-03" db="EMBL/GenBank/DDBJ databases">
        <title>Caedibacter varicaedens, whole genome shotgun sequence.</title>
        <authorList>
            <person name="Suzuki H."/>
            <person name="Dapper A.L."/>
            <person name="Gibson A.K."/>
            <person name="Jackson C."/>
            <person name="Lee H."/>
            <person name="Pejaver V.R."/>
            <person name="Doak T."/>
            <person name="Lynch M."/>
        </authorList>
    </citation>
    <scope>NUCLEOTIDE SEQUENCE [LARGE SCALE GENOMIC DNA]</scope>
</reference>
<sequence precursor="true">MDKKHIIAAAVIVSAISCSAVFAEKCPDIGNIGVADLIKEGRVLDDEKHTWVRGDVFVVDGKTGQFKSYYPKELYSQIEIVGGQELTEQTDDSGTCIYEADITRHESQPNPKFYKDKVRVKATIQR</sequence>
<organism evidence="2 3">
    <name type="scientific">Caedimonas varicaedens</name>
    <dbReference type="NCBI Taxonomy" id="1629334"/>
    <lineage>
        <taxon>Bacteria</taxon>
        <taxon>Pseudomonadati</taxon>
        <taxon>Pseudomonadota</taxon>
        <taxon>Alphaproteobacteria</taxon>
        <taxon>Holosporales</taxon>
        <taxon>Caedimonadaceae</taxon>
        <taxon>Caedimonas</taxon>
    </lineage>
</organism>
<proteinExistence type="predicted"/>
<dbReference type="PROSITE" id="PS51257">
    <property type="entry name" value="PROKAR_LIPOPROTEIN"/>
    <property type="match status" value="1"/>
</dbReference>
<evidence type="ECO:0000256" key="1">
    <source>
        <dbReference type="SAM" id="SignalP"/>
    </source>
</evidence>
<name>A0A0K8MC62_9PROT</name>